<reference evidence="7 8" key="1">
    <citation type="submission" date="2011-10" db="EMBL/GenBank/DDBJ databases">
        <title>The Noncontiguous Finished genome of Thermanaerovibrio velox DSM 12556.</title>
        <authorList>
            <consortium name="US DOE Joint Genome Institute (JGI-PGF)"/>
            <person name="Lucas S."/>
            <person name="Copeland A."/>
            <person name="Lapidus A."/>
            <person name="Glavina del Rio T."/>
            <person name="Dalin E."/>
            <person name="Tice H."/>
            <person name="Bruce D."/>
            <person name="Goodwin L."/>
            <person name="Pitluck S."/>
            <person name="Peters L."/>
            <person name="Mikhailova N."/>
            <person name="Teshima H."/>
            <person name="Kyrpides N."/>
            <person name="Mavromatis K."/>
            <person name="Ivanova N."/>
            <person name="Markowitz V."/>
            <person name="Cheng J.-F."/>
            <person name="Hugenholtz P."/>
            <person name="Woyke T."/>
            <person name="Wu D."/>
            <person name="Spring S."/>
            <person name="Brambilla E.-M."/>
            <person name="Klenk H.-P."/>
            <person name="Eisen J.A."/>
        </authorList>
    </citation>
    <scope>NUCLEOTIDE SEQUENCE [LARGE SCALE GENOMIC DNA]</scope>
    <source>
        <strain evidence="7 8">DSM 12556</strain>
    </source>
</reference>
<dbReference type="InterPro" id="IPR004701">
    <property type="entry name" value="PTS_EIIA_man-typ"/>
</dbReference>
<dbReference type="RefSeq" id="WP_006582890.1">
    <property type="nucleotide sequence ID" value="NZ_CM001377.1"/>
</dbReference>
<dbReference type="Gene3D" id="3.40.50.510">
    <property type="entry name" value="Phosphotransferase system, mannose-type IIA component"/>
    <property type="match status" value="1"/>
</dbReference>
<proteinExistence type="predicted"/>
<dbReference type="SUPFAM" id="SSF53062">
    <property type="entry name" value="PTS system fructose IIA component-like"/>
    <property type="match status" value="1"/>
</dbReference>
<evidence type="ECO:0000313" key="7">
    <source>
        <dbReference type="EMBL" id="EHM09397.1"/>
    </source>
</evidence>
<evidence type="ECO:0000256" key="4">
    <source>
        <dbReference type="ARBA" id="ARBA00022679"/>
    </source>
</evidence>
<evidence type="ECO:0000256" key="1">
    <source>
        <dbReference type="ARBA" id="ARBA00001113"/>
    </source>
</evidence>
<dbReference type="eggNOG" id="COG3412">
    <property type="taxonomic scope" value="Bacteria"/>
</dbReference>
<comment type="function">
    <text evidence="2">Component of the dihydroxyacetone kinase complex, which is responsible for the phosphoenolpyruvate (PEP)-dependent phosphorylation of dihydroxyacetone. DhaM serves as the phosphoryl donor. Is phosphorylated by phosphoenolpyruvate in an EI- and HPr-dependent reaction, and a phosphorelay system on histidine residues finally leads to phosphoryl transfer to DhaL and dihydroxyacetone.</text>
</comment>
<keyword evidence="7" id="KW-0418">Kinase</keyword>
<dbReference type="GO" id="GO:0009401">
    <property type="term" value="P:phosphoenolpyruvate-dependent sugar phosphotransferase system"/>
    <property type="evidence" value="ECO:0007669"/>
    <property type="project" value="InterPro"/>
</dbReference>
<dbReference type="EC" id="2.7.1.121" evidence="3"/>
<dbReference type="InterPro" id="IPR039643">
    <property type="entry name" value="DhaM"/>
</dbReference>
<dbReference type="STRING" id="926567.TheveDRAFT_0214"/>
<organism evidence="7 8">
    <name type="scientific">Thermanaerovibrio velox DSM 12556</name>
    <dbReference type="NCBI Taxonomy" id="926567"/>
    <lineage>
        <taxon>Bacteria</taxon>
        <taxon>Thermotogati</taxon>
        <taxon>Synergistota</taxon>
        <taxon>Synergistia</taxon>
        <taxon>Synergistales</taxon>
        <taxon>Synergistaceae</taxon>
        <taxon>Thermanaerovibrio</taxon>
    </lineage>
</organism>
<dbReference type="HOGENOM" id="CLU_045361_2_1_0"/>
<evidence type="ECO:0000256" key="5">
    <source>
        <dbReference type="ARBA" id="ARBA00046577"/>
    </source>
</evidence>
<dbReference type="PROSITE" id="PS51096">
    <property type="entry name" value="PTS_EIIA_TYPE_4"/>
    <property type="match status" value="1"/>
</dbReference>
<dbReference type="AlphaFoldDB" id="H0UNJ0"/>
<dbReference type="InterPro" id="IPR036662">
    <property type="entry name" value="PTS_EIIA_man-typ_sf"/>
</dbReference>
<dbReference type="NCBIfam" id="TIGR02364">
    <property type="entry name" value="dha_pts"/>
    <property type="match status" value="1"/>
</dbReference>
<name>H0UNJ0_9BACT</name>
<keyword evidence="8" id="KW-1185">Reference proteome</keyword>
<evidence type="ECO:0000313" key="8">
    <source>
        <dbReference type="Proteomes" id="UP000005730"/>
    </source>
</evidence>
<comment type="catalytic activity">
    <reaction evidence="1">
        <text>dihydroxyacetone + phosphoenolpyruvate = dihydroxyacetone phosphate + pyruvate</text>
        <dbReference type="Rhea" id="RHEA:18381"/>
        <dbReference type="ChEBI" id="CHEBI:15361"/>
        <dbReference type="ChEBI" id="CHEBI:16016"/>
        <dbReference type="ChEBI" id="CHEBI:57642"/>
        <dbReference type="ChEBI" id="CHEBI:58702"/>
        <dbReference type="EC" id="2.7.1.121"/>
    </reaction>
</comment>
<dbReference type="GO" id="GO:0016020">
    <property type="term" value="C:membrane"/>
    <property type="evidence" value="ECO:0007669"/>
    <property type="project" value="InterPro"/>
</dbReference>
<evidence type="ECO:0000259" key="6">
    <source>
        <dbReference type="PROSITE" id="PS51096"/>
    </source>
</evidence>
<dbReference type="GO" id="GO:0019563">
    <property type="term" value="P:glycerol catabolic process"/>
    <property type="evidence" value="ECO:0007669"/>
    <property type="project" value="InterPro"/>
</dbReference>
<dbReference type="Proteomes" id="UP000005730">
    <property type="component" value="Chromosome"/>
</dbReference>
<dbReference type="GO" id="GO:0047324">
    <property type="term" value="F:phosphoenolpyruvate-glycerone phosphotransferase activity"/>
    <property type="evidence" value="ECO:0007669"/>
    <property type="project" value="UniProtKB-EC"/>
</dbReference>
<dbReference type="EMBL" id="CM001377">
    <property type="protein sequence ID" value="EHM09397.1"/>
    <property type="molecule type" value="Genomic_DNA"/>
</dbReference>
<dbReference type="InterPro" id="IPR012844">
    <property type="entry name" value="DhaM_N"/>
</dbReference>
<dbReference type="PANTHER" id="PTHR38594">
    <property type="entry name" value="PEP-DEPENDENT DIHYDROXYACETONE KINASE, PHOSPHORYL DONOR SUBUNIT DHAM"/>
    <property type="match status" value="1"/>
</dbReference>
<keyword evidence="4" id="KW-0808">Transferase</keyword>
<feature type="domain" description="PTS EIIA type-4" evidence="6">
    <location>
        <begin position="1"/>
        <end position="132"/>
    </location>
</feature>
<dbReference type="Pfam" id="PF03610">
    <property type="entry name" value="EIIA-man"/>
    <property type="match status" value="1"/>
</dbReference>
<evidence type="ECO:0000256" key="2">
    <source>
        <dbReference type="ARBA" id="ARBA00002788"/>
    </source>
</evidence>
<gene>
    <name evidence="7" type="ORF">TheveDRAFT_0214</name>
</gene>
<evidence type="ECO:0000256" key="3">
    <source>
        <dbReference type="ARBA" id="ARBA00012095"/>
    </source>
</evidence>
<accession>H0UNJ0</accession>
<comment type="subunit">
    <text evidence="5">Homodimer. The dihydroxyacetone kinase complex is composed of a homodimer of DhaM, a homodimer of DhaK and the subunit DhaL.</text>
</comment>
<sequence>MIGILVVSHSSKAAEGIAEIASAMSQGAVPVLGVGGNDDGGLGTCVPAIYEALLDLLGRCDGVVVVPDLGSAVLSARAAIGMLGDEASRVVIADGPVLEGAMMGAVQASVGSSLAEVERTVREARDLEKERR</sequence>
<protein>
    <recommendedName>
        <fullName evidence="3">phosphoenolpyruvate--glycerone phosphotransferase</fullName>
        <ecNumber evidence="3">2.7.1.121</ecNumber>
    </recommendedName>
</protein>
<dbReference type="PANTHER" id="PTHR38594:SF1">
    <property type="entry name" value="PEP-DEPENDENT DIHYDROXYACETONE KINASE, PHOSPHORYL DONOR SUBUNIT DHAM"/>
    <property type="match status" value="1"/>
</dbReference>
<dbReference type="OrthoDB" id="5298at2"/>